<evidence type="ECO:0000313" key="4">
    <source>
        <dbReference type="Proteomes" id="UP000076359"/>
    </source>
</evidence>
<dbReference type="GeneID" id="30953925"/>
<feature type="compositionally biased region" description="Basic and acidic residues" evidence="2">
    <location>
        <begin position="323"/>
        <end position="465"/>
    </location>
</feature>
<name>A0A151L8L0_PLARE</name>
<accession>A0A151L8L0</accession>
<dbReference type="VEuPathDB" id="PlasmoDB:PRCDC_1220000"/>
<comment type="caution">
    <text evidence="3">The sequence shown here is derived from an EMBL/GenBank/DDBJ whole genome shotgun (WGS) entry which is preliminary data.</text>
</comment>
<dbReference type="AlphaFoldDB" id="A0A151L8L0"/>
<gene>
    <name evidence="3" type="ORF">PRSY57_1220000</name>
</gene>
<reference evidence="3 4" key="1">
    <citation type="journal article" date="2016" name="Nat. Commun.">
        <title>Genomes of cryptic chimpanzee Plasmodium species reveal key evolutionary events leading to human malaria.</title>
        <authorList>
            <person name="Sundararaman S.A."/>
            <person name="Plenderleith L.J."/>
            <person name="Liu W."/>
            <person name="Loy D.E."/>
            <person name="Learn G.H."/>
            <person name="Li Y."/>
            <person name="Shaw K.S."/>
            <person name="Ayouba A."/>
            <person name="Peeters M."/>
            <person name="Speede S."/>
            <person name="Shaw G.M."/>
            <person name="Bushman F.D."/>
            <person name="Brisson D."/>
            <person name="Rayner J.C."/>
            <person name="Sharp P.M."/>
            <person name="Hahn B.H."/>
        </authorList>
    </citation>
    <scope>NUCLEOTIDE SEQUENCE [LARGE SCALE GENOMIC DNA]</scope>
    <source>
        <strain evidence="3 4">SY57</strain>
    </source>
</reference>
<sequence length="906" mass="110417">MNTNNNNDHLNNIYLEFSLLNNFLKELKENIKKSNNEKYTNIYDGCVEYIYSLHNKYTAWNYNTEKIDEKYIDYFVQSIILNIKNFLRNHFCLIDEDIECLKNKNKKLMEKLKSGVENAETQENYIYELEKKLIFEKEKNKSSYNLHDKINNLLKLNEQLTNKNEQLECSSFKHKQENNKLKIELKKFWALKEKKKKYEQNKFSYYMLNKKMSTLLKKINNHIPTHQNNFLNEKNRSYSYNFVHTLKKYIILRDSPYLNEFNINTYTNNYKKSINNNINDNHKMYNSYERYYYNGNVKYDNKKYNGNEKYDNNDNKMYYGNEKYNDDNKKYDHDNNKKYDHDDNNKTYDDADNNNKKYDNDNDNNKKYDDDNDNNKKYDDDDNNNKKCDHDDNNNKKYDHDDNNNKKYDHDDNNKKYDHDDNNKKYDHDDNNKKYDDDNDNNKKYDHDNNNKKYDHDDNNKKYDHDDNNKYCCDNKDTNFNHINSSSNPHNTKYICYESSEYIKKDDIYQGYNDTLNYHNKNINEKHTKYVNPENSSSSNNSKDIYNINKRDTLSIHKTKHIQTYETVPSINHCDTYINDGYEEEEEEHTNNDHDGKKDKLYNFTNNLSMYKMYNNSEITCTEESDHLYKNIEYINKKKKFYTNDNNKNSYLINNIKLKNSNTLNEAYFSRRILYSTTLLMDIRKTLRYNRNFLKNSILCKKTKKIKRKKEKLKTLMNLHQKNHMINDYHHSNDEMHAIKNMLIEDYRGTIIKFYECIKKDIRIIIESNYNLNLDLLSQYSQNIISEIREEKNTLRKKNIDKITRKYLRQIDSYRLCEKDFYHNMGNEENKNEKHLYLNYHKYDSLDLRKILKNNYQQNTYGESEEPFSFNFYEHGNIKIIDRLKELKSNISFFKFYDLIDFPTRI</sequence>
<dbReference type="RefSeq" id="XP_019970210.1">
    <property type="nucleotide sequence ID" value="XM_020115057.1"/>
</dbReference>
<dbReference type="KEGG" id="prei:PRSY57_1220000"/>
<proteinExistence type="predicted"/>
<dbReference type="Proteomes" id="UP000076359">
    <property type="component" value="Chromosome 12"/>
</dbReference>
<feature type="compositionally biased region" description="Basic and acidic residues" evidence="2">
    <location>
        <begin position="299"/>
        <end position="314"/>
    </location>
</feature>
<organism evidence="3 4">
    <name type="scientific">Plasmodium reichenowi</name>
    <dbReference type="NCBI Taxonomy" id="5854"/>
    <lineage>
        <taxon>Eukaryota</taxon>
        <taxon>Sar</taxon>
        <taxon>Alveolata</taxon>
        <taxon>Apicomplexa</taxon>
        <taxon>Aconoidasida</taxon>
        <taxon>Haemosporida</taxon>
        <taxon>Plasmodiidae</taxon>
        <taxon>Plasmodium</taxon>
        <taxon>Plasmodium (Laverania)</taxon>
    </lineage>
</organism>
<evidence type="ECO:0000313" key="3">
    <source>
        <dbReference type="EMBL" id="KYN95314.1"/>
    </source>
</evidence>
<feature type="region of interest" description="Disordered" evidence="2">
    <location>
        <begin position="298"/>
        <end position="465"/>
    </location>
</feature>
<evidence type="ECO:0000256" key="1">
    <source>
        <dbReference type="SAM" id="Coils"/>
    </source>
</evidence>
<protein>
    <submittedName>
        <fullName evidence="3">Uncharacterized protein</fullName>
    </submittedName>
</protein>
<keyword evidence="1" id="KW-0175">Coiled coil</keyword>
<evidence type="ECO:0000256" key="2">
    <source>
        <dbReference type="SAM" id="MobiDB-lite"/>
    </source>
</evidence>
<dbReference type="EMBL" id="LVLA01000013">
    <property type="protein sequence ID" value="KYN95314.1"/>
    <property type="molecule type" value="Genomic_DNA"/>
</dbReference>
<dbReference type="VEuPathDB" id="PlasmoDB:PRG01_1224100"/>
<feature type="coiled-coil region" evidence="1">
    <location>
        <begin position="146"/>
        <end position="177"/>
    </location>
</feature>